<dbReference type="Gene3D" id="3.40.50.10320">
    <property type="entry name" value="LmbE-like"/>
    <property type="match status" value="1"/>
</dbReference>
<protein>
    <submittedName>
        <fullName evidence="1">LmbE family protein</fullName>
    </submittedName>
</protein>
<dbReference type="STRING" id="452637.Oter_2607"/>
<proteinExistence type="predicted"/>
<dbReference type="KEGG" id="ote:Oter_2607"/>
<dbReference type="Proteomes" id="UP000007013">
    <property type="component" value="Chromosome"/>
</dbReference>
<accession>B1ZU06</accession>
<dbReference type="HOGENOM" id="CLU_049311_3_1_0"/>
<evidence type="ECO:0000313" key="1">
    <source>
        <dbReference type="EMBL" id="ACB75888.1"/>
    </source>
</evidence>
<dbReference type="InterPro" id="IPR024078">
    <property type="entry name" value="LmbE-like_dom_sf"/>
</dbReference>
<evidence type="ECO:0000313" key="2">
    <source>
        <dbReference type="Proteomes" id="UP000007013"/>
    </source>
</evidence>
<reference evidence="1 2" key="1">
    <citation type="journal article" date="2011" name="J. Bacteriol.">
        <title>Genome sequence of the verrucomicrobium Opitutus terrae PB90-1, an abundant inhabitant of rice paddy soil ecosystems.</title>
        <authorList>
            <person name="van Passel M.W."/>
            <person name="Kant R."/>
            <person name="Palva A."/>
            <person name="Copeland A."/>
            <person name="Lucas S."/>
            <person name="Lapidus A."/>
            <person name="Glavina del Rio T."/>
            <person name="Pitluck S."/>
            <person name="Goltsman E."/>
            <person name="Clum A."/>
            <person name="Sun H."/>
            <person name="Schmutz J."/>
            <person name="Larimer F.W."/>
            <person name="Land M.L."/>
            <person name="Hauser L."/>
            <person name="Kyrpides N."/>
            <person name="Mikhailova N."/>
            <person name="Richardson P.P."/>
            <person name="Janssen P.H."/>
            <person name="de Vos W.M."/>
            <person name="Smidt H."/>
        </authorList>
    </citation>
    <scope>NUCLEOTIDE SEQUENCE [LARGE SCALE GENOMIC DNA]</scope>
    <source>
        <strain evidence="2">DSM 11246 / JCM 15787 / PB90-1</strain>
    </source>
</reference>
<dbReference type="EMBL" id="CP001032">
    <property type="protein sequence ID" value="ACB75888.1"/>
    <property type="molecule type" value="Genomic_DNA"/>
</dbReference>
<dbReference type="OrthoDB" id="9790023at2"/>
<dbReference type="Pfam" id="PF02585">
    <property type="entry name" value="PIG-L"/>
    <property type="match status" value="1"/>
</dbReference>
<dbReference type="RefSeq" id="WP_012375423.1">
    <property type="nucleotide sequence ID" value="NC_010571.1"/>
</dbReference>
<dbReference type="AlphaFoldDB" id="B1ZU06"/>
<dbReference type="PANTHER" id="PTHR12993">
    <property type="entry name" value="N-ACETYLGLUCOSAMINYL-PHOSPHATIDYLINOSITOL DE-N-ACETYLASE-RELATED"/>
    <property type="match status" value="1"/>
</dbReference>
<gene>
    <name evidence="1" type="ordered locus">Oter_2607</name>
</gene>
<dbReference type="eggNOG" id="COG2120">
    <property type="taxonomic scope" value="Bacteria"/>
</dbReference>
<keyword evidence="2" id="KW-1185">Reference proteome</keyword>
<name>B1ZU06_OPITP</name>
<organism evidence="1 2">
    <name type="scientific">Opitutus terrae (strain DSM 11246 / JCM 15787 / PB90-1)</name>
    <dbReference type="NCBI Taxonomy" id="452637"/>
    <lineage>
        <taxon>Bacteria</taxon>
        <taxon>Pseudomonadati</taxon>
        <taxon>Verrucomicrobiota</taxon>
        <taxon>Opitutia</taxon>
        <taxon>Opitutales</taxon>
        <taxon>Opitutaceae</taxon>
        <taxon>Opitutus</taxon>
    </lineage>
</organism>
<dbReference type="SUPFAM" id="SSF102588">
    <property type="entry name" value="LmbE-like"/>
    <property type="match status" value="1"/>
</dbReference>
<sequence>MKPTPPDRAAPRAEPAAAVLAFGAHPDDIEFGCGGVVASETRAGRRAHFVITSLGEAGTNGTPAQRKREARAAAAQLGATVEFITLDGDAHLEVKAVHAIKLAAIVRRLRPRVVLAPSLVPNQHPDHWRLGQLVRDATRLARYGGLAELRRLAPHAIEHLFWYAVTAEAEPRDLSPVLIDVSEPAVINAWRAAMEVHASQMKTRNYVEFQLTRARLHGLRAGVEQAIPLWPNDPPVLRSLAALDRAARTF</sequence>
<dbReference type="PANTHER" id="PTHR12993:SF11">
    <property type="entry name" value="N-ACETYLGLUCOSAMINYL-PHOSPHATIDYLINOSITOL DE-N-ACETYLASE"/>
    <property type="match status" value="1"/>
</dbReference>
<dbReference type="GO" id="GO:0016811">
    <property type="term" value="F:hydrolase activity, acting on carbon-nitrogen (but not peptide) bonds, in linear amides"/>
    <property type="evidence" value="ECO:0007669"/>
    <property type="project" value="TreeGrafter"/>
</dbReference>
<dbReference type="InterPro" id="IPR003737">
    <property type="entry name" value="GlcNAc_PI_deacetylase-related"/>
</dbReference>